<dbReference type="InParanoid" id="A0A1E7FQA1"/>
<reference evidence="4 5" key="1">
    <citation type="submission" date="2016-09" db="EMBL/GenBank/DDBJ databases">
        <title>Extensive genetic diversity and differential bi-allelic expression allows diatom success in the polar Southern Ocean.</title>
        <authorList>
            <consortium name="DOE Joint Genome Institute"/>
            <person name="Mock T."/>
            <person name="Otillar R.P."/>
            <person name="Strauss J."/>
            <person name="Dupont C."/>
            <person name="Frickenhaus S."/>
            <person name="Maumus F."/>
            <person name="Mcmullan M."/>
            <person name="Sanges R."/>
            <person name="Schmutz J."/>
            <person name="Toseland A."/>
            <person name="Valas R."/>
            <person name="Veluchamy A."/>
            <person name="Ward B.J."/>
            <person name="Allen A."/>
            <person name="Barry K."/>
            <person name="Falciatore A."/>
            <person name="Ferrante M."/>
            <person name="Fortunato A.E."/>
            <person name="Gloeckner G."/>
            <person name="Gruber A."/>
            <person name="Hipkin R."/>
            <person name="Janech M."/>
            <person name="Kroth P."/>
            <person name="Leese F."/>
            <person name="Lindquist E."/>
            <person name="Lyon B.R."/>
            <person name="Martin J."/>
            <person name="Mayer C."/>
            <person name="Parker M."/>
            <person name="Quesneville H."/>
            <person name="Raymond J."/>
            <person name="Uhlig C."/>
            <person name="Valentin K.U."/>
            <person name="Worden A.Z."/>
            <person name="Armbrust E.V."/>
            <person name="Bowler C."/>
            <person name="Green B."/>
            <person name="Moulton V."/>
            <person name="Van Oosterhout C."/>
            <person name="Grigoriev I."/>
        </authorList>
    </citation>
    <scope>NUCLEOTIDE SEQUENCE [LARGE SCALE GENOMIC DNA]</scope>
    <source>
        <strain evidence="4 5">CCMP1102</strain>
    </source>
</reference>
<evidence type="ECO:0000313" key="4">
    <source>
        <dbReference type="EMBL" id="OEU19973.1"/>
    </source>
</evidence>
<feature type="transmembrane region" description="Helical" evidence="1">
    <location>
        <begin position="21"/>
        <end position="38"/>
    </location>
</feature>
<feature type="domain" description="CREG-like beta-barrel" evidence="3">
    <location>
        <begin position="96"/>
        <end position="261"/>
    </location>
</feature>
<dbReference type="PANTHER" id="PTHR13343:SF24">
    <property type="entry name" value="OS07G0573800 PROTEIN"/>
    <property type="match status" value="1"/>
</dbReference>
<keyword evidence="1" id="KW-1133">Transmembrane helix</keyword>
<evidence type="ECO:0000259" key="3">
    <source>
        <dbReference type="Pfam" id="PF13883"/>
    </source>
</evidence>
<dbReference type="Gene3D" id="3.20.180.10">
    <property type="entry name" value="PNP-oxidase-like"/>
    <property type="match status" value="1"/>
</dbReference>
<organism evidence="4 5">
    <name type="scientific">Fragilariopsis cylindrus CCMP1102</name>
    <dbReference type="NCBI Taxonomy" id="635003"/>
    <lineage>
        <taxon>Eukaryota</taxon>
        <taxon>Sar</taxon>
        <taxon>Stramenopiles</taxon>
        <taxon>Ochrophyta</taxon>
        <taxon>Bacillariophyta</taxon>
        <taxon>Bacillariophyceae</taxon>
        <taxon>Bacillariophycidae</taxon>
        <taxon>Bacillariales</taxon>
        <taxon>Bacillariaceae</taxon>
        <taxon>Fragilariopsis</taxon>
    </lineage>
</organism>
<dbReference type="SUPFAM" id="SSF50475">
    <property type="entry name" value="FMN-binding split barrel"/>
    <property type="match status" value="1"/>
</dbReference>
<keyword evidence="5" id="KW-1185">Reference proteome</keyword>
<sequence>MLHNNNTIKYNCRLRRGSRDNIIFTTIILVICGMLFHVRQVHSFATVTAPCLPLKSSIGRNNNNNQIRCATVVAVNGEASSTDQAQSEYMWELRLNVNEKARTVASVCTSGTLCTVSGHEGIQGAPFGSYVDYVLDDGGNPVLLMNDMSMHTINIEQNALNNEDGSNGASNLVTLFTQLASDTSEQSQDVSRCSFTCKVEKIPDDSPDMDILRMRYSITHVYADQVMDSPIFSFYRLVPEKIYFVGGFGVIAKWVDIGDYKNAAPDILSKDAAIIVKKLNREFTEDLEGMATHLLGVDKLEYIRVTNVDRLGMDVRVTRQQGTRRNKLMTDEYRIGFRIPVISVEDAKSEILKVFQESWEKGEGVDWGDADTPPGSTVPIMKIAADGLE</sequence>
<protein>
    <submittedName>
        <fullName evidence="4">Uncharacterized protein</fullName>
    </submittedName>
</protein>
<dbReference type="KEGG" id="fcy:FRACYDRAFT_167870"/>
<evidence type="ECO:0000313" key="5">
    <source>
        <dbReference type="Proteomes" id="UP000095751"/>
    </source>
</evidence>
<dbReference type="GO" id="GO:0005737">
    <property type="term" value="C:cytoplasm"/>
    <property type="evidence" value="ECO:0007669"/>
    <property type="project" value="UniProtKB-ARBA"/>
</dbReference>
<accession>A0A1E7FQA1</accession>
<evidence type="ECO:0000259" key="2">
    <source>
        <dbReference type="Pfam" id="PF10615"/>
    </source>
</evidence>
<dbReference type="EMBL" id="KV784355">
    <property type="protein sequence ID" value="OEU19973.1"/>
    <property type="molecule type" value="Genomic_DNA"/>
</dbReference>
<dbReference type="PANTHER" id="PTHR13343">
    <property type="entry name" value="CREG1 PROTEIN"/>
    <property type="match status" value="1"/>
</dbReference>
<proteinExistence type="predicted"/>
<dbReference type="OrthoDB" id="2138282at2759"/>
<keyword evidence="1" id="KW-0472">Membrane</keyword>
<evidence type="ECO:0000256" key="1">
    <source>
        <dbReference type="SAM" id="Phobius"/>
    </source>
</evidence>
<dbReference type="InterPro" id="IPR019595">
    <property type="entry name" value="DUF2470"/>
</dbReference>
<name>A0A1E7FQA1_9STRA</name>
<gene>
    <name evidence="4" type="ORF">FRACYDRAFT_167870</name>
</gene>
<dbReference type="Pfam" id="PF10615">
    <property type="entry name" value="DUF2470"/>
    <property type="match status" value="1"/>
</dbReference>
<dbReference type="Pfam" id="PF13883">
    <property type="entry name" value="CREG_beta-barrel"/>
    <property type="match status" value="1"/>
</dbReference>
<keyword evidence="1" id="KW-0812">Transmembrane</keyword>
<dbReference type="InterPro" id="IPR037119">
    <property type="entry name" value="Haem_oxidase_HugZ-like_sf"/>
</dbReference>
<dbReference type="InterPro" id="IPR012349">
    <property type="entry name" value="Split_barrel_FMN-bd"/>
</dbReference>
<feature type="domain" description="DUF2470" evidence="2">
    <location>
        <begin position="275"/>
        <end position="351"/>
    </location>
</feature>
<dbReference type="Gene3D" id="2.30.110.10">
    <property type="entry name" value="Electron Transport, Fmn-binding Protein, Chain A"/>
    <property type="match status" value="1"/>
</dbReference>
<dbReference type="Proteomes" id="UP000095751">
    <property type="component" value="Unassembled WGS sequence"/>
</dbReference>
<dbReference type="AlphaFoldDB" id="A0A1E7FQA1"/>
<dbReference type="InterPro" id="IPR055343">
    <property type="entry name" value="CREG_beta-barrel"/>
</dbReference>